<proteinExistence type="predicted"/>
<protein>
    <submittedName>
        <fullName evidence="3">Uncharacterized protein</fullName>
    </submittedName>
</protein>
<sequence>MNKTLMSYYLDLGNRPEIDVPIYSVEVRNDSYGNISLSFPVFENTSNPHSNKDLKISTTTTQKIPEGIITESSPNKTLPSQDHLNGTINTGRKDPLTDETTTPKIFLVTIPTESHFTSTKSTNQELLSTTKASNFKAETTKENSREEEVTPIPLLTSTNLKIIT</sequence>
<organism evidence="2 3">
    <name type="scientific">Strongyloides papillosus</name>
    <name type="common">Intestinal threadworm</name>
    <dbReference type="NCBI Taxonomy" id="174720"/>
    <lineage>
        <taxon>Eukaryota</taxon>
        <taxon>Metazoa</taxon>
        <taxon>Ecdysozoa</taxon>
        <taxon>Nematoda</taxon>
        <taxon>Chromadorea</taxon>
        <taxon>Rhabditida</taxon>
        <taxon>Tylenchina</taxon>
        <taxon>Panagrolaimomorpha</taxon>
        <taxon>Strongyloidoidea</taxon>
        <taxon>Strongyloididae</taxon>
        <taxon>Strongyloides</taxon>
    </lineage>
</organism>
<feature type="compositionally biased region" description="Polar residues" evidence="1">
    <location>
        <begin position="70"/>
        <end position="90"/>
    </location>
</feature>
<dbReference type="STRING" id="174720.A0A0N5BRI2"/>
<evidence type="ECO:0000313" key="2">
    <source>
        <dbReference type="Proteomes" id="UP000046392"/>
    </source>
</evidence>
<feature type="region of interest" description="Disordered" evidence="1">
    <location>
        <begin position="69"/>
        <end position="99"/>
    </location>
</feature>
<reference evidence="3" key="1">
    <citation type="submission" date="2017-02" db="UniProtKB">
        <authorList>
            <consortium name="WormBaseParasite"/>
        </authorList>
    </citation>
    <scope>IDENTIFICATION</scope>
</reference>
<dbReference type="WBParaSite" id="SPAL_0000848100.1">
    <property type="protein sequence ID" value="SPAL_0000848100.1"/>
    <property type="gene ID" value="SPAL_0000848100"/>
</dbReference>
<name>A0A0N5BRI2_STREA</name>
<accession>A0A0N5BRI2</accession>
<dbReference type="Proteomes" id="UP000046392">
    <property type="component" value="Unplaced"/>
</dbReference>
<evidence type="ECO:0000256" key="1">
    <source>
        <dbReference type="SAM" id="MobiDB-lite"/>
    </source>
</evidence>
<dbReference type="AlphaFoldDB" id="A0A0N5BRI2"/>
<evidence type="ECO:0000313" key="3">
    <source>
        <dbReference type="WBParaSite" id="SPAL_0000848100.1"/>
    </source>
</evidence>
<keyword evidence="2" id="KW-1185">Reference proteome</keyword>